<proteinExistence type="predicted"/>
<feature type="compositionally biased region" description="Low complexity" evidence="1">
    <location>
        <begin position="174"/>
        <end position="183"/>
    </location>
</feature>
<feature type="region of interest" description="Disordered" evidence="1">
    <location>
        <begin position="1"/>
        <end position="52"/>
    </location>
</feature>
<gene>
    <name evidence="2" type="ORF">AVDCRST_MAG20-506</name>
</gene>
<evidence type="ECO:0000313" key="2">
    <source>
        <dbReference type="EMBL" id="CAA9219694.1"/>
    </source>
</evidence>
<dbReference type="EMBL" id="CADCSY010000026">
    <property type="protein sequence ID" value="CAA9219694.1"/>
    <property type="molecule type" value="Genomic_DNA"/>
</dbReference>
<protein>
    <submittedName>
        <fullName evidence="2">Uncharacterized protein</fullName>
    </submittedName>
</protein>
<feature type="non-terminal residue" evidence="2">
    <location>
        <position position="1"/>
    </location>
</feature>
<feature type="compositionally biased region" description="Basic residues" evidence="1">
    <location>
        <begin position="118"/>
        <end position="144"/>
    </location>
</feature>
<reference evidence="2" key="1">
    <citation type="submission" date="2020-02" db="EMBL/GenBank/DDBJ databases">
        <authorList>
            <person name="Meier V. D."/>
        </authorList>
    </citation>
    <scope>NUCLEOTIDE SEQUENCE</scope>
    <source>
        <strain evidence="2">AVDCRST_MAG20</strain>
    </source>
</reference>
<organism evidence="2">
    <name type="scientific">uncultured Acidimicrobiales bacterium</name>
    <dbReference type="NCBI Taxonomy" id="310071"/>
    <lineage>
        <taxon>Bacteria</taxon>
        <taxon>Bacillati</taxon>
        <taxon>Actinomycetota</taxon>
        <taxon>Acidimicrobiia</taxon>
        <taxon>Acidimicrobiales</taxon>
        <taxon>environmental samples</taxon>
    </lineage>
</organism>
<sequence>VGARPLRLLRVEPGGSQAPVLPRGWDTSGRGPAEPGLSGPVTPPPVGARVAPGADLVHPVRRAVGRGRGLPRPGRPRHLARAGVRPQRRAAGGCHRPGGQASASRHARRRCGGGCRPPRPRRRLVRHLRPRGRPRRPAAHHVHRAVAPGGHRARRPERVIPATHRRRPRGGARLGPAGVGPAPRQLPGGLPALERRLAARSTRL</sequence>
<dbReference type="AlphaFoldDB" id="A0A6J4HCB5"/>
<feature type="region of interest" description="Disordered" evidence="1">
    <location>
        <begin position="65"/>
        <end position="192"/>
    </location>
</feature>
<feature type="non-terminal residue" evidence="2">
    <location>
        <position position="204"/>
    </location>
</feature>
<name>A0A6J4HCB5_9ACTN</name>
<accession>A0A6J4HCB5</accession>
<evidence type="ECO:0000256" key="1">
    <source>
        <dbReference type="SAM" id="MobiDB-lite"/>
    </source>
</evidence>